<sequence>MLNIQVASSDDELEPYYSTSSNYATSASGYYIDPTSDSDNKTGENILSQNFK</sequence>
<accession>A0ACA9M6T2</accession>
<evidence type="ECO:0000313" key="2">
    <source>
        <dbReference type="Proteomes" id="UP000789860"/>
    </source>
</evidence>
<proteinExistence type="predicted"/>
<gene>
    <name evidence="1" type="ORF">SCALOS_LOCUS5874</name>
</gene>
<dbReference type="Proteomes" id="UP000789860">
    <property type="component" value="Unassembled WGS sequence"/>
</dbReference>
<reference evidence="1" key="1">
    <citation type="submission" date="2021-06" db="EMBL/GenBank/DDBJ databases">
        <authorList>
            <person name="Kallberg Y."/>
            <person name="Tangrot J."/>
            <person name="Rosling A."/>
        </authorList>
    </citation>
    <scope>NUCLEOTIDE SEQUENCE</scope>
    <source>
        <strain evidence="1">AU212A</strain>
    </source>
</reference>
<protein>
    <submittedName>
        <fullName evidence="1">10166_t:CDS:1</fullName>
    </submittedName>
</protein>
<feature type="non-terminal residue" evidence="1">
    <location>
        <position position="52"/>
    </location>
</feature>
<keyword evidence="2" id="KW-1185">Reference proteome</keyword>
<comment type="caution">
    <text evidence="1">The sequence shown here is derived from an EMBL/GenBank/DDBJ whole genome shotgun (WGS) entry which is preliminary data.</text>
</comment>
<name>A0ACA9M6T2_9GLOM</name>
<organism evidence="1 2">
    <name type="scientific">Scutellospora calospora</name>
    <dbReference type="NCBI Taxonomy" id="85575"/>
    <lineage>
        <taxon>Eukaryota</taxon>
        <taxon>Fungi</taxon>
        <taxon>Fungi incertae sedis</taxon>
        <taxon>Mucoromycota</taxon>
        <taxon>Glomeromycotina</taxon>
        <taxon>Glomeromycetes</taxon>
        <taxon>Diversisporales</taxon>
        <taxon>Gigasporaceae</taxon>
        <taxon>Scutellospora</taxon>
    </lineage>
</organism>
<evidence type="ECO:0000313" key="1">
    <source>
        <dbReference type="EMBL" id="CAG8571672.1"/>
    </source>
</evidence>
<dbReference type="EMBL" id="CAJVPM010010287">
    <property type="protein sequence ID" value="CAG8571672.1"/>
    <property type="molecule type" value="Genomic_DNA"/>
</dbReference>